<dbReference type="GO" id="GO:0046872">
    <property type="term" value="F:metal ion binding"/>
    <property type="evidence" value="ECO:0007669"/>
    <property type="project" value="UniProtKB-KW"/>
</dbReference>
<dbReference type="GeneID" id="19111678"/>
<dbReference type="RefSeq" id="XP_007681681.1">
    <property type="nucleotide sequence ID" value="XM_007683491.1"/>
</dbReference>
<comment type="similarity">
    <text evidence="1">Belongs to the Gfa family.</text>
</comment>
<evidence type="ECO:0000259" key="5">
    <source>
        <dbReference type="PROSITE" id="PS51891"/>
    </source>
</evidence>
<dbReference type="GO" id="GO:0016846">
    <property type="term" value="F:carbon-sulfur lyase activity"/>
    <property type="evidence" value="ECO:0007669"/>
    <property type="project" value="InterPro"/>
</dbReference>
<keyword evidence="3" id="KW-0862">Zinc</keyword>
<proteinExistence type="inferred from homology"/>
<accession>M2MYB9</accession>
<dbReference type="InterPro" id="IPR011057">
    <property type="entry name" value="Mss4-like_sf"/>
</dbReference>
<reference evidence="6 7" key="1">
    <citation type="journal article" date="2012" name="PLoS Pathog.">
        <title>Diverse lifestyles and strategies of plant pathogenesis encoded in the genomes of eighteen Dothideomycetes fungi.</title>
        <authorList>
            <person name="Ohm R.A."/>
            <person name="Feau N."/>
            <person name="Henrissat B."/>
            <person name="Schoch C.L."/>
            <person name="Horwitz B.A."/>
            <person name="Barry K.W."/>
            <person name="Condon B.J."/>
            <person name="Copeland A.C."/>
            <person name="Dhillon B."/>
            <person name="Glaser F."/>
            <person name="Hesse C.N."/>
            <person name="Kosti I."/>
            <person name="LaButti K."/>
            <person name="Lindquist E.A."/>
            <person name="Lucas S."/>
            <person name="Salamov A.A."/>
            <person name="Bradshaw R.E."/>
            <person name="Ciuffetti L."/>
            <person name="Hamelin R.C."/>
            <person name="Kema G.H.J."/>
            <person name="Lawrence C."/>
            <person name="Scott J.A."/>
            <person name="Spatafora J.W."/>
            <person name="Turgeon B.G."/>
            <person name="de Wit P.J.G.M."/>
            <person name="Zhong S."/>
            <person name="Goodwin S.B."/>
            <person name="Grigoriev I.V."/>
        </authorList>
    </citation>
    <scope>NUCLEOTIDE SEQUENCE [LARGE SCALE GENOMIC DNA]</scope>
    <source>
        <strain evidence="6 7">UAMH 10762</strain>
    </source>
</reference>
<evidence type="ECO:0000313" key="6">
    <source>
        <dbReference type="EMBL" id="EMC91285.1"/>
    </source>
</evidence>
<dbReference type="eggNOG" id="ENOG502S5AR">
    <property type="taxonomic scope" value="Eukaryota"/>
</dbReference>
<gene>
    <name evidence="6" type="ORF">BAUCODRAFT_320660</name>
</gene>
<keyword evidence="4" id="KW-0456">Lyase</keyword>
<evidence type="ECO:0000256" key="3">
    <source>
        <dbReference type="ARBA" id="ARBA00022833"/>
    </source>
</evidence>
<evidence type="ECO:0000256" key="1">
    <source>
        <dbReference type="ARBA" id="ARBA00005495"/>
    </source>
</evidence>
<protein>
    <recommendedName>
        <fullName evidence="5">CENP-V/GFA domain-containing protein</fullName>
    </recommendedName>
</protein>
<organism evidence="6 7">
    <name type="scientific">Baudoinia panamericana (strain UAMH 10762)</name>
    <name type="common">Angels' share fungus</name>
    <name type="synonym">Baudoinia compniacensis (strain UAMH 10762)</name>
    <dbReference type="NCBI Taxonomy" id="717646"/>
    <lineage>
        <taxon>Eukaryota</taxon>
        <taxon>Fungi</taxon>
        <taxon>Dikarya</taxon>
        <taxon>Ascomycota</taxon>
        <taxon>Pezizomycotina</taxon>
        <taxon>Dothideomycetes</taxon>
        <taxon>Dothideomycetidae</taxon>
        <taxon>Mycosphaerellales</taxon>
        <taxon>Teratosphaeriaceae</taxon>
        <taxon>Baudoinia</taxon>
    </lineage>
</organism>
<dbReference type="InterPro" id="IPR006913">
    <property type="entry name" value="CENP-V/GFA"/>
</dbReference>
<evidence type="ECO:0000256" key="4">
    <source>
        <dbReference type="ARBA" id="ARBA00023239"/>
    </source>
</evidence>
<dbReference type="SUPFAM" id="SSF51316">
    <property type="entry name" value="Mss4-like"/>
    <property type="match status" value="1"/>
</dbReference>
<keyword evidence="7" id="KW-1185">Reference proteome</keyword>
<dbReference type="Gene3D" id="3.90.1590.10">
    <property type="entry name" value="glutathione-dependent formaldehyde- activating enzyme (gfa)"/>
    <property type="match status" value="1"/>
</dbReference>
<dbReference type="Pfam" id="PF04828">
    <property type="entry name" value="GFA"/>
    <property type="match status" value="1"/>
</dbReference>
<dbReference type="OMA" id="HIKSFCT"/>
<dbReference type="OrthoDB" id="406544at2759"/>
<dbReference type="PANTHER" id="PTHR33337">
    <property type="entry name" value="GFA DOMAIN-CONTAINING PROTEIN"/>
    <property type="match status" value="1"/>
</dbReference>
<dbReference type="KEGG" id="bcom:BAUCODRAFT_320660"/>
<sequence>MSSSKAPKTKVTKSSTCLCGSISFTVTGVDKGTVLCHCSNCQKISGSAFLHNYRFTDSTLNFTKGEDLVVKYVDSDTKSGKVLHRHFCSKCGSTLFILPQAFPGLSILCTGSMQDKTQPSFELFTENKSPWIGDVAAQKAKM</sequence>
<dbReference type="EMBL" id="KB445564">
    <property type="protein sequence ID" value="EMC91285.1"/>
    <property type="molecule type" value="Genomic_DNA"/>
</dbReference>
<name>M2MYB9_BAUPA</name>
<dbReference type="PANTHER" id="PTHR33337:SF40">
    <property type="entry name" value="CENP-V_GFA DOMAIN-CONTAINING PROTEIN-RELATED"/>
    <property type="match status" value="1"/>
</dbReference>
<keyword evidence="2" id="KW-0479">Metal-binding</keyword>
<dbReference type="Proteomes" id="UP000011761">
    <property type="component" value="Unassembled WGS sequence"/>
</dbReference>
<dbReference type="PROSITE" id="PS51891">
    <property type="entry name" value="CENP_V_GFA"/>
    <property type="match status" value="1"/>
</dbReference>
<dbReference type="AlphaFoldDB" id="M2MYB9"/>
<evidence type="ECO:0000313" key="7">
    <source>
        <dbReference type="Proteomes" id="UP000011761"/>
    </source>
</evidence>
<evidence type="ECO:0000256" key="2">
    <source>
        <dbReference type="ARBA" id="ARBA00022723"/>
    </source>
</evidence>
<dbReference type="HOGENOM" id="CLU_055491_3_3_1"/>
<feature type="domain" description="CENP-V/GFA" evidence="5">
    <location>
        <begin position="13"/>
        <end position="132"/>
    </location>
</feature>